<comment type="caution">
    <text evidence="3">The sequence shown here is derived from an EMBL/GenBank/DDBJ whole genome shotgun (WGS) entry which is preliminary data.</text>
</comment>
<sequence length="153" mass="16667">MYPMAAKLNQVFSTLFLTLIFLSFLGTIRPDDSSCPYPCYPPPTGPGASTPTTPAITLPPPPPSQFVSYPPPAGYNPTPAGYLPYNYPPPYGTSYGNSPPPPDPILPYFPFYYKKPLHRTDDSAATATLGRSVIMIATANLLLFLSIFSFHVF</sequence>
<keyword evidence="2" id="KW-0732">Signal</keyword>
<evidence type="ECO:0000313" key="4">
    <source>
        <dbReference type="Proteomes" id="UP000811246"/>
    </source>
</evidence>
<protein>
    <submittedName>
        <fullName evidence="3">Uncharacterized protein</fullName>
    </submittedName>
</protein>
<evidence type="ECO:0000256" key="2">
    <source>
        <dbReference type="SAM" id="SignalP"/>
    </source>
</evidence>
<evidence type="ECO:0000256" key="1">
    <source>
        <dbReference type="SAM" id="Phobius"/>
    </source>
</evidence>
<dbReference type="EMBL" id="CM031829">
    <property type="protein sequence ID" value="KAG6715252.1"/>
    <property type="molecule type" value="Genomic_DNA"/>
</dbReference>
<dbReference type="PANTHER" id="PTHR37702">
    <property type="entry name" value="PROLINE-RICH FAMILY PROTEIN"/>
    <property type="match status" value="1"/>
</dbReference>
<dbReference type="PANTHER" id="PTHR37702:SF1">
    <property type="entry name" value="HYDROXYPROLINE-RICH GLYCOPROTEIN FAMILY PROTEIN"/>
    <property type="match status" value="1"/>
</dbReference>
<organism evidence="3 4">
    <name type="scientific">Carya illinoinensis</name>
    <name type="common">Pecan</name>
    <dbReference type="NCBI Taxonomy" id="32201"/>
    <lineage>
        <taxon>Eukaryota</taxon>
        <taxon>Viridiplantae</taxon>
        <taxon>Streptophyta</taxon>
        <taxon>Embryophyta</taxon>
        <taxon>Tracheophyta</taxon>
        <taxon>Spermatophyta</taxon>
        <taxon>Magnoliopsida</taxon>
        <taxon>eudicotyledons</taxon>
        <taxon>Gunneridae</taxon>
        <taxon>Pentapetalae</taxon>
        <taxon>rosids</taxon>
        <taxon>fabids</taxon>
        <taxon>Fagales</taxon>
        <taxon>Juglandaceae</taxon>
        <taxon>Carya</taxon>
    </lineage>
</organism>
<feature type="chain" id="PRO_5037276927" evidence="2">
    <location>
        <begin position="31"/>
        <end position="153"/>
    </location>
</feature>
<dbReference type="AlphaFoldDB" id="A0A922JSJ9"/>
<keyword evidence="1" id="KW-0812">Transmembrane</keyword>
<evidence type="ECO:0000313" key="3">
    <source>
        <dbReference type="EMBL" id="KAG6715252.1"/>
    </source>
</evidence>
<feature type="signal peptide" evidence="2">
    <location>
        <begin position="1"/>
        <end position="30"/>
    </location>
</feature>
<accession>A0A922JSJ9</accession>
<gene>
    <name evidence="3" type="ORF">I3842_05G242000</name>
</gene>
<dbReference type="Proteomes" id="UP000811246">
    <property type="component" value="Chromosome 5"/>
</dbReference>
<feature type="transmembrane region" description="Helical" evidence="1">
    <location>
        <begin position="133"/>
        <end position="152"/>
    </location>
</feature>
<name>A0A922JSJ9_CARIL</name>
<proteinExistence type="predicted"/>
<reference evidence="3" key="1">
    <citation type="submission" date="2021-01" db="EMBL/GenBank/DDBJ databases">
        <authorList>
            <person name="Lovell J.T."/>
            <person name="Bentley N."/>
            <person name="Bhattarai G."/>
            <person name="Jenkins J.W."/>
            <person name="Sreedasyam A."/>
            <person name="Alarcon Y."/>
            <person name="Bock C."/>
            <person name="Boston L."/>
            <person name="Carlson J."/>
            <person name="Cervantes K."/>
            <person name="Clermont K."/>
            <person name="Krom N."/>
            <person name="Kubenka K."/>
            <person name="Mamidi S."/>
            <person name="Mattison C."/>
            <person name="Monteros M."/>
            <person name="Pisani C."/>
            <person name="Plott C."/>
            <person name="Rajasekar S."/>
            <person name="Rhein H.S."/>
            <person name="Rohla C."/>
            <person name="Song M."/>
            <person name="Hilaire R.S."/>
            <person name="Shu S."/>
            <person name="Wells L."/>
            <person name="Wang X."/>
            <person name="Webber J."/>
            <person name="Heerema R.J."/>
            <person name="Klein P."/>
            <person name="Conner P."/>
            <person name="Grauke L."/>
            <person name="Grimwood J."/>
            <person name="Schmutz J."/>
            <person name="Randall J.J."/>
        </authorList>
    </citation>
    <scope>NUCLEOTIDE SEQUENCE</scope>
    <source>
        <tissue evidence="3">Leaf</tissue>
    </source>
</reference>
<keyword evidence="1" id="KW-1133">Transmembrane helix</keyword>
<keyword evidence="1" id="KW-0472">Membrane</keyword>